<dbReference type="KEGG" id="cil:EG358_10835"/>
<proteinExistence type="predicted"/>
<reference evidence="2 4" key="2">
    <citation type="submission" date="2018-06" db="EMBL/GenBank/DDBJ databases">
        <authorList>
            <consortium name="Pathogen Informatics"/>
            <person name="Doyle S."/>
        </authorList>
    </citation>
    <scope>NUCLEOTIDE SEQUENCE [LARGE SCALE GENOMIC DNA]</scope>
    <source>
        <strain evidence="2 4">NCTC13560</strain>
    </source>
</reference>
<organism evidence="2 4">
    <name type="scientific">Chryseobacterium indoltheticum</name>
    <dbReference type="NCBI Taxonomy" id="254"/>
    <lineage>
        <taxon>Bacteria</taxon>
        <taxon>Pseudomonadati</taxon>
        <taxon>Bacteroidota</taxon>
        <taxon>Flavobacteriia</taxon>
        <taxon>Flavobacteriales</taxon>
        <taxon>Weeksellaceae</taxon>
        <taxon>Chryseobacterium group</taxon>
        <taxon>Chryseobacterium</taxon>
    </lineage>
</organism>
<evidence type="ECO:0000313" key="2">
    <source>
        <dbReference type="EMBL" id="SUX44938.1"/>
    </source>
</evidence>
<sequence length="84" mass="9967">MSSNTLHIINQKLENEPEEILKQVLGYLDGILEKKSQKDWYEHNLNYQLTDAQKRELDAMENLKDEDFMPIEDFFAEMKAKYGV</sequence>
<gene>
    <name evidence="2" type="ORF">NCTC13560_02803</name>
    <name evidence="1" type="ORF">SAMN05421682_10325</name>
</gene>
<dbReference type="Proteomes" id="UP000185725">
    <property type="component" value="Unassembled WGS sequence"/>
</dbReference>
<dbReference type="AlphaFoldDB" id="A0A381FEN1"/>
<reference evidence="1 3" key="1">
    <citation type="submission" date="2017-01" db="EMBL/GenBank/DDBJ databases">
        <authorList>
            <person name="Varghese N."/>
            <person name="Submissions S."/>
        </authorList>
    </citation>
    <scope>NUCLEOTIDE SEQUENCE [LARGE SCALE GENOMIC DNA]</scope>
    <source>
        <strain evidence="1 3">ATCC 27950</strain>
    </source>
</reference>
<evidence type="ECO:0000313" key="1">
    <source>
        <dbReference type="EMBL" id="SIQ16396.1"/>
    </source>
</evidence>
<accession>A0A381FEN1</accession>
<dbReference type="RefSeq" id="WP_076558877.1">
    <property type="nucleotide sequence ID" value="NZ_CP033929.1"/>
</dbReference>
<dbReference type="GeneID" id="303674195"/>
<keyword evidence="3" id="KW-1185">Reference proteome</keyword>
<dbReference type="OrthoDB" id="1372553at2"/>
<evidence type="ECO:0000313" key="3">
    <source>
        <dbReference type="Proteomes" id="UP000185725"/>
    </source>
</evidence>
<evidence type="ECO:0000313" key="4">
    <source>
        <dbReference type="Proteomes" id="UP000255231"/>
    </source>
</evidence>
<protein>
    <submittedName>
        <fullName evidence="2">Uncharacterized protein</fullName>
    </submittedName>
</protein>
<dbReference type="Proteomes" id="UP000255231">
    <property type="component" value="Unassembled WGS sequence"/>
</dbReference>
<dbReference type="EMBL" id="UFVS01000001">
    <property type="protein sequence ID" value="SUX44938.1"/>
    <property type="molecule type" value="Genomic_DNA"/>
</dbReference>
<dbReference type="EMBL" id="FTMF01000003">
    <property type="protein sequence ID" value="SIQ16396.1"/>
    <property type="molecule type" value="Genomic_DNA"/>
</dbReference>
<name>A0A381FEN1_9FLAO</name>